<gene>
    <name evidence="1" type="ORF">BJG93_18910</name>
</gene>
<evidence type="ECO:0000313" key="1">
    <source>
        <dbReference type="EMBL" id="APA87553.1"/>
    </source>
</evidence>
<organism evidence="1">
    <name type="scientific">Paraburkholderia sprentiae WSM5005</name>
    <dbReference type="NCBI Taxonomy" id="754502"/>
    <lineage>
        <taxon>Bacteria</taxon>
        <taxon>Pseudomonadati</taxon>
        <taxon>Pseudomonadota</taxon>
        <taxon>Betaproteobacteria</taxon>
        <taxon>Burkholderiales</taxon>
        <taxon>Burkholderiaceae</taxon>
        <taxon>Paraburkholderia</taxon>
    </lineage>
</organism>
<accession>A0A1I9YMM0</accession>
<reference evidence="1" key="1">
    <citation type="submission" date="2016-09" db="EMBL/GenBank/DDBJ databases">
        <title>The Complete Genome of Burkholderia sprentiae wsm5005.</title>
        <authorList>
            <person name="De Meyer S."/>
            <person name="Wang P."/>
            <person name="Terpolilli J."/>
        </authorList>
    </citation>
    <scope>NUCLEOTIDE SEQUENCE [LARGE SCALE GENOMIC DNA]</scope>
    <source>
        <strain evidence="1">WSM5005</strain>
    </source>
</reference>
<dbReference type="STRING" id="754502.BJG93_18910"/>
<name>A0A1I9YMM0_9BURK</name>
<sequence>MQFILGRRPSDWKAREAHDAILKAIEATLKGGEGPPTREATARAVIVSTRSDDGVTLMRR</sequence>
<dbReference type="AlphaFoldDB" id="A0A1I9YMM0"/>
<proteinExistence type="predicted"/>
<protein>
    <submittedName>
        <fullName evidence="1">Uncharacterized protein</fullName>
    </submittedName>
</protein>
<dbReference type="EMBL" id="CP017562">
    <property type="protein sequence ID" value="APA87553.1"/>
    <property type="molecule type" value="Genomic_DNA"/>
</dbReference>